<reference evidence="1 2" key="1">
    <citation type="submission" date="2021-02" db="EMBL/GenBank/DDBJ databases">
        <title>De Novo genome assembly of isolated myxobacteria.</title>
        <authorList>
            <person name="Stevens D.C."/>
        </authorList>
    </citation>
    <scope>NUCLEOTIDE SEQUENCE [LARGE SCALE GENOMIC DNA]</scope>
    <source>
        <strain evidence="2">SCPEA02</strain>
    </source>
</reference>
<gene>
    <name evidence="1" type="ORF">JY651_01180</name>
</gene>
<accession>A0ABX7NY17</accession>
<dbReference type="Gene3D" id="2.30.30.40">
    <property type="entry name" value="SH3 Domains"/>
    <property type="match status" value="1"/>
</dbReference>
<evidence type="ECO:0000313" key="2">
    <source>
        <dbReference type="Proteomes" id="UP000662747"/>
    </source>
</evidence>
<evidence type="ECO:0000313" key="1">
    <source>
        <dbReference type="EMBL" id="QSQ23628.1"/>
    </source>
</evidence>
<dbReference type="EMBL" id="CP071090">
    <property type="protein sequence ID" value="QSQ23628.1"/>
    <property type="molecule type" value="Genomic_DNA"/>
</dbReference>
<keyword evidence="2" id="KW-1185">Reference proteome</keyword>
<sequence length="655" mass="70998">MHPRSRFALLAMVALEACTEPWDDSTGAPAGLPREEESPPLYVQASVLNLRAAPSPEAAVLEKLPIATECLGVGPAQGEWRKVRCGQKEGFASASLLGETRPDVEKLKAEAEDTRLTLEQRQDSALRAALLAPEDPVRFTVLRQRFLERNLELLAGAKKPAKGQPFQVECFPDEDVETCLVGAAAERLQGVRAVSAVQKSRFVVALGNAERVDVYRGRLKYDKGAWVLRGEVQERTSFAPAPVMEKALFLASPAATPDTTSPRLGQYVLDATSRARLEKVPDAWYLLKRTGDGTTYTLLENACERRAWFLRMSPDMHGRWRVEVPRPGAPAPETYWVSAVMRQQGHTRLQLARDAGDTNGPVLELPAEGGDGVASLGEQAFAIGSRDDEREVVPCGEPMEDMEDSFEGEFSPESAMRLLYGSFDAASGTSTWAPTVDERGRFASLDGFSARHFVARPWYHAAYALGAREKVLLLTETPSNEPISHASTGIVGGAVFAKTDTGWRLERANRVIVATGSFGGTGGAQVVVRGVDEEGFLASLSTGFTSTGVTLGSMLLLSDVGPGQPLRVVAEVQDTAQSNDGSCEERDGGGREEGMRLPGCYAYDTTWALKDNASSELPDVVLTTLGTHRVEAGDSARVESFQRTRTLSYERGGYR</sequence>
<evidence type="ECO:0008006" key="3">
    <source>
        <dbReference type="Google" id="ProtNLM"/>
    </source>
</evidence>
<protein>
    <recommendedName>
        <fullName evidence="3">SH3b domain-containing protein</fullName>
    </recommendedName>
</protein>
<name>A0ABX7NY17_9BACT</name>
<organism evidence="1 2">
    <name type="scientific">Pyxidicoccus parkwayensis</name>
    <dbReference type="NCBI Taxonomy" id="2813578"/>
    <lineage>
        <taxon>Bacteria</taxon>
        <taxon>Pseudomonadati</taxon>
        <taxon>Myxococcota</taxon>
        <taxon>Myxococcia</taxon>
        <taxon>Myxococcales</taxon>
        <taxon>Cystobacterineae</taxon>
        <taxon>Myxococcaceae</taxon>
        <taxon>Pyxidicoccus</taxon>
    </lineage>
</organism>
<proteinExistence type="predicted"/>
<dbReference type="Proteomes" id="UP000662747">
    <property type="component" value="Chromosome"/>
</dbReference>
<dbReference type="RefSeq" id="WP_206725200.1">
    <property type="nucleotide sequence ID" value="NZ_CP071090.1"/>
</dbReference>